<keyword evidence="6" id="KW-1185">Reference proteome</keyword>
<proteinExistence type="inferred from homology"/>
<dbReference type="PANTHER" id="PTHR43179">
    <property type="entry name" value="RHAMNOSYLTRANSFERASE WBBL"/>
    <property type="match status" value="1"/>
</dbReference>
<evidence type="ECO:0000256" key="2">
    <source>
        <dbReference type="ARBA" id="ARBA00022676"/>
    </source>
</evidence>
<evidence type="ECO:0000259" key="4">
    <source>
        <dbReference type="Pfam" id="PF00535"/>
    </source>
</evidence>
<evidence type="ECO:0000313" key="5">
    <source>
        <dbReference type="EMBL" id="MDG4476300.1"/>
    </source>
</evidence>
<evidence type="ECO:0000313" key="6">
    <source>
        <dbReference type="Proteomes" id="UP001154240"/>
    </source>
</evidence>
<organism evidence="5 6">
    <name type="scientific">Thiovibrio frasassiensis</name>
    <dbReference type="NCBI Taxonomy" id="2984131"/>
    <lineage>
        <taxon>Bacteria</taxon>
        <taxon>Pseudomonadati</taxon>
        <taxon>Thermodesulfobacteriota</taxon>
        <taxon>Desulfobulbia</taxon>
        <taxon>Desulfobulbales</taxon>
        <taxon>Thiovibrionaceae</taxon>
        <taxon>Thiovibrio</taxon>
    </lineage>
</organism>
<comment type="caution">
    <text evidence="5">The sequence shown here is derived from an EMBL/GenBank/DDBJ whole genome shotgun (WGS) entry which is preliminary data.</text>
</comment>
<dbReference type="RefSeq" id="WP_307633268.1">
    <property type="nucleotide sequence ID" value="NZ_JAPHEH010000001.1"/>
</dbReference>
<evidence type="ECO:0000256" key="3">
    <source>
        <dbReference type="ARBA" id="ARBA00022679"/>
    </source>
</evidence>
<dbReference type="InterPro" id="IPR001173">
    <property type="entry name" value="Glyco_trans_2-like"/>
</dbReference>
<dbReference type="InterPro" id="IPR029044">
    <property type="entry name" value="Nucleotide-diphossugar_trans"/>
</dbReference>
<dbReference type="SUPFAM" id="SSF53448">
    <property type="entry name" value="Nucleotide-diphospho-sugar transferases"/>
    <property type="match status" value="1"/>
</dbReference>
<name>A0A9X4RMF1_9BACT</name>
<gene>
    <name evidence="5" type="ORF">OLX77_09040</name>
</gene>
<dbReference type="EMBL" id="JAPHEH010000001">
    <property type="protein sequence ID" value="MDG4476300.1"/>
    <property type="molecule type" value="Genomic_DNA"/>
</dbReference>
<accession>A0A9X4RMF1</accession>
<dbReference type="AlphaFoldDB" id="A0A9X4RMF1"/>
<comment type="similarity">
    <text evidence="1">Belongs to the glycosyltransferase 2 family.</text>
</comment>
<dbReference type="EC" id="2.4.-.-" evidence="5"/>
<feature type="domain" description="Glycosyltransferase 2-like" evidence="4">
    <location>
        <begin position="6"/>
        <end position="126"/>
    </location>
</feature>
<dbReference type="Pfam" id="PF00535">
    <property type="entry name" value="Glycos_transf_2"/>
    <property type="match status" value="1"/>
</dbReference>
<dbReference type="GO" id="GO:0016757">
    <property type="term" value="F:glycosyltransferase activity"/>
    <property type="evidence" value="ECO:0007669"/>
    <property type="project" value="UniProtKB-KW"/>
</dbReference>
<evidence type="ECO:0000256" key="1">
    <source>
        <dbReference type="ARBA" id="ARBA00006739"/>
    </source>
</evidence>
<reference evidence="5" key="2">
    <citation type="submission" date="2022-10" db="EMBL/GenBank/DDBJ databases">
        <authorList>
            <person name="Aronson H.S."/>
        </authorList>
    </citation>
    <scope>NUCLEOTIDE SEQUENCE</scope>
    <source>
        <strain evidence="5">RS19-109</strain>
    </source>
</reference>
<dbReference type="Proteomes" id="UP001154240">
    <property type="component" value="Unassembled WGS sequence"/>
</dbReference>
<dbReference type="PANTHER" id="PTHR43179:SF12">
    <property type="entry name" value="GALACTOFURANOSYLTRANSFERASE GLFT2"/>
    <property type="match status" value="1"/>
</dbReference>
<reference evidence="5" key="1">
    <citation type="journal article" date="2022" name="bioRxiv">
        <title>Thiovibrio frasassiensisgen. nov., sp. nov., an autotrophic, elemental sulfur disproportionating bacterium isolated from sulfidic karst sediment, and proposal of Thiovibrionaceae fam. nov.</title>
        <authorList>
            <person name="Aronson H."/>
            <person name="Thomas C."/>
            <person name="Bhattacharyya M."/>
            <person name="Eckstein S."/>
            <person name="Jensen S."/>
            <person name="Barco R."/>
            <person name="Macalady J."/>
            <person name="Amend J."/>
        </authorList>
    </citation>
    <scope>NUCLEOTIDE SEQUENCE</scope>
    <source>
        <strain evidence="5">RS19-109</strain>
    </source>
</reference>
<protein>
    <submittedName>
        <fullName evidence="5">Glycosyltransferase</fullName>
        <ecNumber evidence="5">2.4.-.-</ecNumber>
    </submittedName>
</protein>
<keyword evidence="3 5" id="KW-0808">Transferase</keyword>
<sequence>MKKILIGIPVLNNLEMTRACLQKMLAHTDVEQNALQVEIVIIDNGSSEDIAGLLLHEFNNTKIPIHYRRNPYNMGVAVAWNQILRFSSAPIPPSAFSYQYYVIANNDALVCPNWLQPMVQAMDDDKGIGWISSLENGSPILAELIEAHTISKQYRVDPSKPFDTAAIHDSITSIYAEWGGHAAFCQRIADKLPLFIPFTKEVRSAVCFMVRPEMIEDLGFFDEDFWPIGVSEDLEYFLRVGGVFPATGTIPRSDAHQPSWKAGFCGKSIVHHNWCSTHQGKNFDGRKWDKEREKNWRKKFRKSKKYFTTLLS</sequence>
<dbReference type="Gene3D" id="3.90.550.10">
    <property type="entry name" value="Spore Coat Polysaccharide Biosynthesis Protein SpsA, Chain A"/>
    <property type="match status" value="1"/>
</dbReference>
<keyword evidence="2 5" id="KW-0328">Glycosyltransferase</keyword>